<protein>
    <recommendedName>
        <fullName evidence="3">GYF domain-containing protein</fullName>
    </recommendedName>
</protein>
<sequence length="202" mass="22221">MNDDRQDGALPATRSADAPPTAPPHPLDGQWFMRVDGRDYGPYTGHQLKAFAEDGRLEPDTEIRREASAEWVAAEMDVAIRKFFQPAPVPQPGPEPQVATASDRSTVVQVTNTFQQPAALVDPGANKSPGLALLLSFLFVGLGQFYNGDVGKGFLMILGCILLWLVFLGWIINIWSMIDAYTKAKELRDRHQAYIAAQTRPA</sequence>
<proteinExistence type="predicted"/>
<feature type="region of interest" description="Disordered" evidence="1">
    <location>
        <begin position="1"/>
        <end position="30"/>
    </location>
</feature>
<feature type="transmembrane region" description="Helical" evidence="2">
    <location>
        <begin position="130"/>
        <end position="147"/>
    </location>
</feature>
<evidence type="ECO:0000256" key="1">
    <source>
        <dbReference type="SAM" id="MobiDB-lite"/>
    </source>
</evidence>
<dbReference type="Pfam" id="PF14237">
    <property type="entry name" value="GYF_2"/>
    <property type="match status" value="1"/>
</dbReference>
<keyword evidence="2" id="KW-0812">Transmembrane</keyword>
<dbReference type="InterPro" id="IPR025640">
    <property type="entry name" value="GYF_2"/>
</dbReference>
<evidence type="ECO:0000313" key="5">
    <source>
        <dbReference type="Proteomes" id="UP001499910"/>
    </source>
</evidence>
<comment type="caution">
    <text evidence="4">The sequence shown here is derived from an EMBL/GenBank/DDBJ whole genome shotgun (WGS) entry which is preliminary data.</text>
</comment>
<feature type="domain" description="GYF" evidence="3">
    <location>
        <begin position="31"/>
        <end position="75"/>
    </location>
</feature>
<evidence type="ECO:0000313" key="4">
    <source>
        <dbReference type="EMBL" id="GAA5080674.1"/>
    </source>
</evidence>
<gene>
    <name evidence="4" type="ORF">GCM10023209_34480</name>
</gene>
<keyword evidence="5" id="KW-1185">Reference proteome</keyword>
<name>A0ABP9LQ03_9RHOB</name>
<evidence type="ECO:0000259" key="3">
    <source>
        <dbReference type="Pfam" id="PF14237"/>
    </source>
</evidence>
<keyword evidence="2" id="KW-0472">Membrane</keyword>
<accession>A0ABP9LQ03</accession>
<organism evidence="4 5">
    <name type="scientific">[Roseibacterium] beibuensis</name>
    <dbReference type="NCBI Taxonomy" id="1193142"/>
    <lineage>
        <taxon>Bacteria</taxon>
        <taxon>Pseudomonadati</taxon>
        <taxon>Pseudomonadota</taxon>
        <taxon>Alphaproteobacteria</taxon>
        <taxon>Rhodobacterales</taxon>
        <taxon>Roseobacteraceae</taxon>
        <taxon>Roseicyclus</taxon>
    </lineage>
</organism>
<evidence type="ECO:0000256" key="2">
    <source>
        <dbReference type="SAM" id="Phobius"/>
    </source>
</evidence>
<dbReference type="Proteomes" id="UP001499910">
    <property type="component" value="Unassembled WGS sequence"/>
</dbReference>
<feature type="transmembrane region" description="Helical" evidence="2">
    <location>
        <begin position="153"/>
        <end position="178"/>
    </location>
</feature>
<dbReference type="EMBL" id="BAABHW010000007">
    <property type="protein sequence ID" value="GAA5080674.1"/>
    <property type="molecule type" value="Genomic_DNA"/>
</dbReference>
<dbReference type="RefSeq" id="WP_259554239.1">
    <property type="nucleotide sequence ID" value="NZ_BAABHW010000007.1"/>
</dbReference>
<reference evidence="5" key="1">
    <citation type="journal article" date="2019" name="Int. J. Syst. Evol. Microbiol.">
        <title>The Global Catalogue of Microorganisms (GCM) 10K type strain sequencing project: providing services to taxonomists for standard genome sequencing and annotation.</title>
        <authorList>
            <consortium name="The Broad Institute Genomics Platform"/>
            <consortium name="The Broad Institute Genome Sequencing Center for Infectious Disease"/>
            <person name="Wu L."/>
            <person name="Ma J."/>
        </authorList>
    </citation>
    <scope>NUCLEOTIDE SEQUENCE [LARGE SCALE GENOMIC DNA]</scope>
    <source>
        <strain evidence="5">JCM 18015</strain>
    </source>
</reference>
<keyword evidence="2" id="KW-1133">Transmembrane helix</keyword>